<evidence type="ECO:0000256" key="1">
    <source>
        <dbReference type="ARBA" id="ARBA00005750"/>
    </source>
</evidence>
<dbReference type="InterPro" id="IPR016195">
    <property type="entry name" value="Pol/histidinol_Pase-like"/>
</dbReference>
<dbReference type="PANTHER" id="PTHR39181:SF1">
    <property type="entry name" value="TYROSINE-PROTEIN PHOSPHATASE YWQE"/>
    <property type="match status" value="1"/>
</dbReference>
<protein>
    <recommendedName>
        <fullName evidence="5">Tyrosine-protein phosphatase</fullName>
        <ecNumber evidence="5">3.1.3.48</ecNumber>
    </recommendedName>
</protein>
<keyword evidence="2 5" id="KW-0378">Hydrolase</keyword>
<dbReference type="Pfam" id="PF19567">
    <property type="entry name" value="CpsB_CapC"/>
    <property type="match status" value="1"/>
</dbReference>
<dbReference type="RefSeq" id="WP_390270126.1">
    <property type="nucleotide sequence ID" value="NZ_JBHRSA010000026.1"/>
</dbReference>
<evidence type="ECO:0000256" key="4">
    <source>
        <dbReference type="ARBA" id="ARBA00051722"/>
    </source>
</evidence>
<keyword evidence="7" id="KW-1185">Reference proteome</keyword>
<proteinExistence type="inferred from homology"/>
<gene>
    <name evidence="6" type="ORF">ACFOGI_06300</name>
</gene>
<dbReference type="InterPro" id="IPR016667">
    <property type="entry name" value="Caps_polysacc_synth_CpsB/CapC"/>
</dbReference>
<evidence type="ECO:0000313" key="7">
    <source>
        <dbReference type="Proteomes" id="UP001595279"/>
    </source>
</evidence>
<comment type="similarity">
    <text evidence="1 5">Belongs to the metallo-dependent hydrolases superfamily. CpsB/CapC family.</text>
</comment>
<organism evidence="6 7">
    <name type="scientific">Virgibacillus xinjiangensis</name>
    <dbReference type="NCBI Taxonomy" id="393090"/>
    <lineage>
        <taxon>Bacteria</taxon>
        <taxon>Bacillati</taxon>
        <taxon>Bacillota</taxon>
        <taxon>Bacilli</taxon>
        <taxon>Bacillales</taxon>
        <taxon>Bacillaceae</taxon>
        <taxon>Virgibacillus</taxon>
    </lineage>
</organism>
<dbReference type="EC" id="3.1.3.48" evidence="5"/>
<evidence type="ECO:0000256" key="3">
    <source>
        <dbReference type="ARBA" id="ARBA00022912"/>
    </source>
</evidence>
<comment type="catalytic activity">
    <reaction evidence="4 5">
        <text>O-phospho-L-tyrosyl-[protein] + H2O = L-tyrosyl-[protein] + phosphate</text>
        <dbReference type="Rhea" id="RHEA:10684"/>
        <dbReference type="Rhea" id="RHEA-COMP:10136"/>
        <dbReference type="Rhea" id="RHEA-COMP:20101"/>
        <dbReference type="ChEBI" id="CHEBI:15377"/>
        <dbReference type="ChEBI" id="CHEBI:43474"/>
        <dbReference type="ChEBI" id="CHEBI:46858"/>
        <dbReference type="ChEBI" id="CHEBI:61978"/>
        <dbReference type="EC" id="3.1.3.48"/>
    </reaction>
</comment>
<evidence type="ECO:0000256" key="2">
    <source>
        <dbReference type="ARBA" id="ARBA00022801"/>
    </source>
</evidence>
<dbReference type="SUPFAM" id="SSF89550">
    <property type="entry name" value="PHP domain-like"/>
    <property type="match status" value="1"/>
</dbReference>
<dbReference type="Gene3D" id="3.20.20.140">
    <property type="entry name" value="Metal-dependent hydrolases"/>
    <property type="match status" value="1"/>
</dbReference>
<accession>A0ABV7CUT2</accession>
<dbReference type="PANTHER" id="PTHR39181">
    <property type="entry name" value="TYROSINE-PROTEIN PHOSPHATASE YWQE"/>
    <property type="match status" value="1"/>
</dbReference>
<comment type="caution">
    <text evidence="6">The sequence shown here is derived from an EMBL/GenBank/DDBJ whole genome shotgun (WGS) entry which is preliminary data.</text>
</comment>
<keyword evidence="3 5" id="KW-0904">Protein phosphatase</keyword>
<sequence>MIDIHSHILPDVDDGASSLTESLAMAKKAADEGIRKIVATPHHENGSYVNTKNQVIAAVDYLNGQLQLENIPVEILPGQETRIYGEMLQDLQAGKVLPVNDNNYVLVELPTSHVPQYTTQLLFDMQLAGYKPIIVHPERNHEIMEQPDKLYRMVKNGALTQVTAASLVGRSGKKVEKFANQLLEANLAHLLASDAHDTKKRGFYLKVAYKKVKSDYGSDYMFQLMDNAEAVITGSAAEREIPERVQKKRKWLVFR</sequence>
<reference evidence="7" key="1">
    <citation type="journal article" date="2019" name="Int. J. Syst. Evol. Microbiol.">
        <title>The Global Catalogue of Microorganisms (GCM) 10K type strain sequencing project: providing services to taxonomists for standard genome sequencing and annotation.</title>
        <authorList>
            <consortium name="The Broad Institute Genomics Platform"/>
            <consortium name="The Broad Institute Genome Sequencing Center for Infectious Disease"/>
            <person name="Wu L."/>
            <person name="Ma J."/>
        </authorList>
    </citation>
    <scope>NUCLEOTIDE SEQUENCE [LARGE SCALE GENOMIC DNA]</scope>
    <source>
        <strain evidence="7">KCTC 13128</strain>
    </source>
</reference>
<dbReference type="EMBL" id="JBHRSA010000026">
    <property type="protein sequence ID" value="MFC3039858.1"/>
    <property type="molecule type" value="Genomic_DNA"/>
</dbReference>
<dbReference type="PIRSF" id="PIRSF016557">
    <property type="entry name" value="Caps_synth_CpsB"/>
    <property type="match status" value="1"/>
</dbReference>
<dbReference type="Proteomes" id="UP001595279">
    <property type="component" value="Unassembled WGS sequence"/>
</dbReference>
<evidence type="ECO:0000313" key="6">
    <source>
        <dbReference type="EMBL" id="MFC3039858.1"/>
    </source>
</evidence>
<evidence type="ECO:0000256" key="5">
    <source>
        <dbReference type="PIRNR" id="PIRNR016557"/>
    </source>
</evidence>
<name>A0ABV7CUT2_9BACI</name>